<reference evidence="1 2" key="1">
    <citation type="submission" date="2023-03" db="EMBL/GenBank/DDBJ databases">
        <title>High recombination rates correlate with genetic variation in Cardiocondyla obscurior ants.</title>
        <authorList>
            <person name="Errbii M."/>
        </authorList>
    </citation>
    <scope>NUCLEOTIDE SEQUENCE [LARGE SCALE GENOMIC DNA]</scope>
    <source>
        <strain evidence="1">Alpha-2009</strain>
        <tissue evidence="1">Whole body</tissue>
    </source>
</reference>
<gene>
    <name evidence="1" type="ORF">PUN28_000663</name>
</gene>
<sequence>METHEIYTDFDPQFRVFSKYHVWMLQIMSDMQTRERERERERERKRERERGMQICACTRNLATFPSGFDHCWRSA</sequence>
<dbReference type="AlphaFoldDB" id="A0AAW2H0J0"/>
<keyword evidence="2" id="KW-1185">Reference proteome</keyword>
<protein>
    <submittedName>
        <fullName evidence="1">Uncharacterized protein</fullName>
    </submittedName>
</protein>
<accession>A0AAW2H0J0</accession>
<comment type="caution">
    <text evidence="1">The sequence shown here is derived from an EMBL/GenBank/DDBJ whole genome shotgun (WGS) entry which is preliminary data.</text>
</comment>
<proteinExistence type="predicted"/>
<evidence type="ECO:0000313" key="1">
    <source>
        <dbReference type="EMBL" id="KAL0133060.1"/>
    </source>
</evidence>
<dbReference type="EMBL" id="JADYXP020000001">
    <property type="protein sequence ID" value="KAL0133060.1"/>
    <property type="molecule type" value="Genomic_DNA"/>
</dbReference>
<evidence type="ECO:0000313" key="2">
    <source>
        <dbReference type="Proteomes" id="UP001430953"/>
    </source>
</evidence>
<name>A0AAW2H0J0_9HYME</name>
<organism evidence="1 2">
    <name type="scientific">Cardiocondyla obscurior</name>
    <dbReference type="NCBI Taxonomy" id="286306"/>
    <lineage>
        <taxon>Eukaryota</taxon>
        <taxon>Metazoa</taxon>
        <taxon>Ecdysozoa</taxon>
        <taxon>Arthropoda</taxon>
        <taxon>Hexapoda</taxon>
        <taxon>Insecta</taxon>
        <taxon>Pterygota</taxon>
        <taxon>Neoptera</taxon>
        <taxon>Endopterygota</taxon>
        <taxon>Hymenoptera</taxon>
        <taxon>Apocrita</taxon>
        <taxon>Aculeata</taxon>
        <taxon>Formicoidea</taxon>
        <taxon>Formicidae</taxon>
        <taxon>Myrmicinae</taxon>
        <taxon>Cardiocondyla</taxon>
    </lineage>
</organism>
<dbReference type="Proteomes" id="UP001430953">
    <property type="component" value="Unassembled WGS sequence"/>
</dbReference>